<protein>
    <recommendedName>
        <fullName evidence="2">Transcription activator GCR1-like domain-containing protein</fullName>
    </recommendedName>
</protein>
<dbReference type="RefSeq" id="XP_003646194.1">
    <property type="nucleotide sequence ID" value="XM_003646146.1"/>
</dbReference>
<feature type="region of interest" description="Disordered" evidence="1">
    <location>
        <begin position="215"/>
        <end position="289"/>
    </location>
</feature>
<dbReference type="PANTHER" id="PTHR22933">
    <property type="entry name" value="FI18007P1-RELATED"/>
    <property type="match status" value="1"/>
</dbReference>
<feature type="compositionally biased region" description="Polar residues" evidence="1">
    <location>
        <begin position="640"/>
        <end position="654"/>
    </location>
</feature>
<accession>G8JTM4</accession>
<dbReference type="HOGENOM" id="CLU_347781_0_0_1"/>
<dbReference type="GeneID" id="11469495"/>
<feature type="compositionally biased region" description="Low complexity" evidence="1">
    <location>
        <begin position="229"/>
        <end position="256"/>
    </location>
</feature>
<evidence type="ECO:0000259" key="2">
    <source>
        <dbReference type="Pfam" id="PF12550"/>
    </source>
</evidence>
<feature type="region of interest" description="Disordered" evidence="1">
    <location>
        <begin position="638"/>
        <end position="660"/>
    </location>
</feature>
<dbReference type="Proteomes" id="UP000006790">
    <property type="component" value="Chromosome 4"/>
</dbReference>
<feature type="region of interest" description="Disordered" evidence="1">
    <location>
        <begin position="340"/>
        <end position="474"/>
    </location>
</feature>
<evidence type="ECO:0000313" key="4">
    <source>
        <dbReference type="Proteomes" id="UP000006790"/>
    </source>
</evidence>
<feature type="compositionally biased region" description="Low complexity" evidence="1">
    <location>
        <begin position="387"/>
        <end position="397"/>
    </location>
</feature>
<dbReference type="Pfam" id="PF12550">
    <property type="entry name" value="GCR1_C"/>
    <property type="match status" value="1"/>
</dbReference>
<name>G8JTM4_ERECY</name>
<dbReference type="PANTHER" id="PTHR22933:SF31">
    <property type="entry name" value="FI18007P1"/>
    <property type="match status" value="1"/>
</dbReference>
<dbReference type="InterPro" id="IPR022210">
    <property type="entry name" value="TF_GCR1-like"/>
</dbReference>
<dbReference type="OMA" id="WVCNNLG"/>
<sequence length="930" mass="105912">MKVVVAVNLIVLYCYHQMLSNMLMRIRNHEDLYQFYTVTKEQCLSYAQDGNNVCIDVDALFKLLMSSTPELLNLVSLPAMLRFIEWSRQTPSISSDVKKARSIITPTRCLNFLKNDVHAFKHSSETCKGILGALKLLQKLQMIMFAEKPMLNDTNDPDSESVVWKPLDTAIAIQFLNSLPANQVTPLGRINSYTGRSHGSSQNGMLHQPVMQIHSQYQDQEPSLKDQQIRQQLEQQQQSPIQSQLLLQHHQQQQGQDQERQPPSKEKPFHQHQQQQQQHQQHQEQQQDLLHDHNDEKPAKLTSQLLEQSSGQQALSERLILPHPQKQQAPLPSTALALHHSEPQPQQQDLQQDSQKQQQQQQHHHQQQQQQQQQEQEEEKKKKQKKQSATPAHSLLLLPPPPAPPAPPATTTTPPLPTSRLLPHQQQQRQQRQYHLQPDHQNQHQQALPVRSPPPPPSPPLPLPQQQQLKHPQYPRQQCLQQMHPNLQQLQNYPNGSTTPCYYQNYFYDSVALFQQGIPEINQRLHHLTVQNNKLKQQDTILMQQINNLRQIVTSLQKTVTSISLTNSVSTKGKVTKLKQSTATTPICSKFTYDSNISGVTSVSGHMNYSETNVSNTGDQELVNPLLESYESFIVKNDPRSNTKTAESSHQAPVTAQKDRGELPFQSENIFEVQKDDEGSILSYHPITFADSATSYSNILPRSMPPSGTVSIPLKRGRMATLMSSALPQDSTSSTICYSNSTSNIHNNAKEGQLVSSEVASNTNNLSSSTEHKLKKLRSRYKESSGSKLSKGVQYQPPLTSEGKRYMLGEDGKFSIVMSSDQDSIYSIYNEFYQSLKLQVDSFVQDYGKSKLTQFRKKRTFQKKKAFVYLVEKISYFSKLPPEQVLDIVDDVRIKEGKSVVWVCNNLGSLKYALVKYRPKLKDIIMGYND</sequence>
<feature type="compositionally biased region" description="Low complexity" evidence="1">
    <location>
        <begin position="271"/>
        <end position="287"/>
    </location>
</feature>
<evidence type="ECO:0000313" key="3">
    <source>
        <dbReference type="EMBL" id="AET39377.1"/>
    </source>
</evidence>
<dbReference type="EMBL" id="CP002500">
    <property type="protein sequence ID" value="AET39377.1"/>
    <property type="molecule type" value="Genomic_DNA"/>
</dbReference>
<feature type="compositionally biased region" description="Pro residues" evidence="1">
    <location>
        <begin position="398"/>
        <end position="408"/>
    </location>
</feature>
<dbReference type="AlphaFoldDB" id="G8JTM4"/>
<proteinExistence type="predicted"/>
<feature type="compositionally biased region" description="Low complexity" evidence="1">
    <location>
        <begin position="409"/>
        <end position="433"/>
    </location>
</feature>
<feature type="domain" description="Transcription activator GCR1-like" evidence="2">
    <location>
        <begin position="817"/>
        <end position="893"/>
    </location>
</feature>
<dbReference type="InterPro" id="IPR052976">
    <property type="entry name" value="Scoloptoxin-like"/>
</dbReference>
<dbReference type="KEGG" id="erc:Ecym_4314"/>
<dbReference type="eggNOG" id="ENOG502S3WI">
    <property type="taxonomic scope" value="Eukaryota"/>
</dbReference>
<feature type="compositionally biased region" description="Low complexity" evidence="1">
    <location>
        <begin position="343"/>
        <end position="374"/>
    </location>
</feature>
<feature type="compositionally biased region" description="Basic and acidic residues" evidence="1">
    <location>
        <begin position="257"/>
        <end position="269"/>
    </location>
</feature>
<evidence type="ECO:0000256" key="1">
    <source>
        <dbReference type="SAM" id="MobiDB-lite"/>
    </source>
</evidence>
<keyword evidence="4" id="KW-1185">Reference proteome</keyword>
<feature type="compositionally biased region" description="Pro residues" evidence="1">
    <location>
        <begin position="451"/>
        <end position="463"/>
    </location>
</feature>
<feature type="compositionally biased region" description="Low complexity" evidence="1">
    <location>
        <begin position="464"/>
        <end position="474"/>
    </location>
</feature>
<dbReference type="InParanoid" id="G8JTM4"/>
<reference evidence="4" key="1">
    <citation type="journal article" date="2012" name="G3 (Bethesda)">
        <title>Pichia sorbitophila, an interspecies yeast hybrid reveals early steps of genome resolution following polyploidization.</title>
        <authorList>
            <person name="Leh Louis V."/>
            <person name="Despons L."/>
            <person name="Friedrich A."/>
            <person name="Martin T."/>
            <person name="Durrens P."/>
            <person name="Casaregola S."/>
            <person name="Neuveglise C."/>
            <person name="Fairhead C."/>
            <person name="Marck C."/>
            <person name="Cruz J.A."/>
            <person name="Straub M.L."/>
            <person name="Kugler V."/>
            <person name="Sacerdot C."/>
            <person name="Uzunov Z."/>
            <person name="Thierry A."/>
            <person name="Weiss S."/>
            <person name="Bleykasten C."/>
            <person name="De Montigny J."/>
            <person name="Jacques N."/>
            <person name="Jung P."/>
            <person name="Lemaire M."/>
            <person name="Mallet S."/>
            <person name="Morel G."/>
            <person name="Richard G.F."/>
            <person name="Sarkar A."/>
            <person name="Savel G."/>
            <person name="Schacherer J."/>
            <person name="Seret M.L."/>
            <person name="Talla E."/>
            <person name="Samson G."/>
            <person name="Jubin C."/>
            <person name="Poulain J."/>
            <person name="Vacherie B."/>
            <person name="Barbe V."/>
            <person name="Pelletier E."/>
            <person name="Sherman D.J."/>
            <person name="Westhof E."/>
            <person name="Weissenbach J."/>
            <person name="Baret P.V."/>
            <person name="Wincker P."/>
            <person name="Gaillardin C."/>
            <person name="Dujon B."/>
            <person name="Souciet J.L."/>
        </authorList>
    </citation>
    <scope>NUCLEOTIDE SEQUENCE [LARGE SCALE GENOMIC DNA]</scope>
    <source>
        <strain evidence="4">CBS 270.75 / DBVPG 7215 / KCTC 17166 / NRRL Y-17582</strain>
    </source>
</reference>
<dbReference type="OrthoDB" id="4064898at2759"/>
<organism evidence="3 4">
    <name type="scientific">Eremothecium cymbalariae (strain CBS 270.75 / DBVPG 7215 / KCTC 17166 / NRRL Y-17582)</name>
    <name type="common">Yeast</name>
    <dbReference type="NCBI Taxonomy" id="931890"/>
    <lineage>
        <taxon>Eukaryota</taxon>
        <taxon>Fungi</taxon>
        <taxon>Dikarya</taxon>
        <taxon>Ascomycota</taxon>
        <taxon>Saccharomycotina</taxon>
        <taxon>Saccharomycetes</taxon>
        <taxon>Saccharomycetales</taxon>
        <taxon>Saccharomycetaceae</taxon>
        <taxon>Eremothecium</taxon>
    </lineage>
</organism>
<dbReference type="STRING" id="931890.G8JTM4"/>
<gene>
    <name evidence="3" type="ordered locus">Ecym_4314</name>
</gene>